<dbReference type="Proteomes" id="UP000253032">
    <property type="component" value="Unassembled WGS sequence"/>
</dbReference>
<evidence type="ECO:0000313" key="3">
    <source>
        <dbReference type="Proteomes" id="UP000253032"/>
    </source>
</evidence>
<dbReference type="AlphaFoldDB" id="A0A368BJ50"/>
<organism evidence="2 3">
    <name type="scientific">SAR86 cluster bacterium</name>
    <dbReference type="NCBI Taxonomy" id="2030880"/>
    <lineage>
        <taxon>Bacteria</taxon>
        <taxon>Pseudomonadati</taxon>
        <taxon>Pseudomonadota</taxon>
        <taxon>Gammaproteobacteria</taxon>
        <taxon>SAR86 cluster</taxon>
    </lineage>
</organism>
<accession>A0A368BJ50</accession>
<keyword evidence="1" id="KW-0472">Membrane</keyword>
<reference evidence="2 3" key="1">
    <citation type="journal article" date="2018" name="Microbiome">
        <title>Fine metagenomic profile of the Mediterranean stratified and mixed water columns revealed by assembly and recruitment.</title>
        <authorList>
            <person name="Haro-Moreno J.M."/>
            <person name="Lopez-Perez M."/>
            <person name="De La Torre J.R."/>
            <person name="Picazo A."/>
            <person name="Camacho A."/>
            <person name="Rodriguez-Valera F."/>
        </authorList>
    </citation>
    <scope>NUCLEOTIDE SEQUENCE [LARGE SCALE GENOMIC DNA]</scope>
    <source>
        <strain evidence="2">MED-G84</strain>
    </source>
</reference>
<keyword evidence="1" id="KW-1133">Transmembrane helix</keyword>
<protein>
    <submittedName>
        <fullName evidence="2">HXXEE domain-containing protein</fullName>
    </submittedName>
</protein>
<proteinExistence type="predicted"/>
<feature type="transmembrane region" description="Helical" evidence="1">
    <location>
        <begin position="49"/>
        <end position="66"/>
    </location>
</feature>
<dbReference type="EMBL" id="QOPC01000024">
    <property type="protein sequence ID" value="RCL37339.1"/>
    <property type="molecule type" value="Genomic_DNA"/>
</dbReference>
<dbReference type="InterPro" id="IPR025671">
    <property type="entry name" value="HXXEE"/>
</dbReference>
<name>A0A368BJ50_9GAMM</name>
<dbReference type="Pfam" id="PF13787">
    <property type="entry name" value="HXXEE"/>
    <property type="match status" value="1"/>
</dbReference>
<feature type="transmembrane region" description="Helical" evidence="1">
    <location>
        <begin position="75"/>
        <end position="99"/>
    </location>
</feature>
<gene>
    <name evidence="2" type="ORF">DBW98_03965</name>
</gene>
<comment type="caution">
    <text evidence="2">The sequence shown here is derived from an EMBL/GenBank/DDBJ whole genome shotgun (WGS) entry which is preliminary data.</text>
</comment>
<evidence type="ECO:0000313" key="2">
    <source>
        <dbReference type="EMBL" id="RCL37339.1"/>
    </source>
</evidence>
<feature type="transmembrane region" description="Helical" evidence="1">
    <location>
        <begin position="131"/>
        <end position="149"/>
    </location>
</feature>
<evidence type="ECO:0000256" key="1">
    <source>
        <dbReference type="SAM" id="Phobius"/>
    </source>
</evidence>
<sequence>MFVTEFKNLIVLGPLIYAIHHFEEHIIFNFRDWRLTYFADNNAIATEEVLIRLISLLLIMVFIHLLKNNRGSAHIVLFFLMTTQVVNALFHVFFSFYFADFSPGAITGVLLYLPINFLIFKAAFKEGFIKSYLELFFLFLAGVTCFALFEIIGPQVIAYTVLMTPIYYIMINRIENKETA</sequence>
<feature type="transmembrane region" description="Helical" evidence="1">
    <location>
        <begin position="105"/>
        <end position="124"/>
    </location>
</feature>
<keyword evidence="1" id="KW-0812">Transmembrane</keyword>